<comment type="caution">
    <text evidence="1">The sequence shown here is derived from an EMBL/GenBank/DDBJ whole genome shotgun (WGS) entry which is preliminary data.</text>
</comment>
<dbReference type="EMBL" id="BMAR01000001">
    <property type="protein sequence ID" value="GFR41000.1"/>
    <property type="molecule type" value="Genomic_DNA"/>
</dbReference>
<organism evidence="1 2">
    <name type="scientific">Astrephomene gubernaculifera</name>
    <dbReference type="NCBI Taxonomy" id="47775"/>
    <lineage>
        <taxon>Eukaryota</taxon>
        <taxon>Viridiplantae</taxon>
        <taxon>Chlorophyta</taxon>
        <taxon>core chlorophytes</taxon>
        <taxon>Chlorophyceae</taxon>
        <taxon>CS clade</taxon>
        <taxon>Chlamydomonadales</taxon>
        <taxon>Astrephomenaceae</taxon>
        <taxon>Astrephomene</taxon>
    </lineage>
</organism>
<reference evidence="1 2" key="1">
    <citation type="journal article" date="2021" name="Sci. Rep.">
        <title>Genome sequencing of the multicellular alga Astrephomene provides insights into convergent evolution of germ-soma differentiation.</title>
        <authorList>
            <person name="Yamashita S."/>
            <person name="Yamamoto K."/>
            <person name="Matsuzaki R."/>
            <person name="Suzuki S."/>
            <person name="Yamaguchi H."/>
            <person name="Hirooka S."/>
            <person name="Minakuchi Y."/>
            <person name="Miyagishima S."/>
            <person name="Kawachi M."/>
            <person name="Toyoda A."/>
            <person name="Nozaki H."/>
        </authorList>
    </citation>
    <scope>NUCLEOTIDE SEQUENCE [LARGE SCALE GENOMIC DNA]</scope>
    <source>
        <strain evidence="1 2">NIES-4017</strain>
    </source>
</reference>
<evidence type="ECO:0000313" key="1">
    <source>
        <dbReference type="EMBL" id="GFR41000.1"/>
    </source>
</evidence>
<keyword evidence="2" id="KW-1185">Reference proteome</keyword>
<dbReference type="Proteomes" id="UP001054857">
    <property type="component" value="Unassembled WGS sequence"/>
</dbReference>
<evidence type="ECO:0000313" key="2">
    <source>
        <dbReference type="Proteomes" id="UP001054857"/>
    </source>
</evidence>
<dbReference type="AlphaFoldDB" id="A0AAD3HHY1"/>
<feature type="non-terminal residue" evidence="1">
    <location>
        <position position="114"/>
    </location>
</feature>
<proteinExistence type="predicted"/>
<sequence length="114" mass="11049">GQGATEELQAAAPRLAERLLPLCAPEHLGLLAGVYSRAGCFPPALTAALLPAARAAAPRLPPLAVSQLALFAAFGSTPPAPPAPGPTAWGEPAAAAIAGRPGSAPMSGLSAAAV</sequence>
<gene>
    <name evidence="1" type="ORF">Agub_g1665</name>
</gene>
<name>A0AAD3HHY1_9CHLO</name>
<feature type="non-terminal residue" evidence="1">
    <location>
        <position position="1"/>
    </location>
</feature>
<protein>
    <submittedName>
        <fullName evidence="1">Uncharacterized protein</fullName>
    </submittedName>
</protein>
<accession>A0AAD3HHY1</accession>